<feature type="transmembrane region" description="Helical" evidence="2">
    <location>
        <begin position="74"/>
        <end position="94"/>
    </location>
</feature>
<dbReference type="EMBL" id="PTIX01000011">
    <property type="protein sequence ID" value="PPK66153.1"/>
    <property type="molecule type" value="Genomic_DNA"/>
</dbReference>
<keyword evidence="2" id="KW-1133">Transmembrane helix</keyword>
<keyword evidence="2" id="KW-0812">Transmembrane</keyword>
<name>A0A2S6GLV7_9PSEU</name>
<protein>
    <submittedName>
        <fullName evidence="3">Uncharacterized protein</fullName>
    </submittedName>
</protein>
<comment type="caution">
    <text evidence="3">The sequence shown here is derived from an EMBL/GenBank/DDBJ whole genome shotgun (WGS) entry which is preliminary data.</text>
</comment>
<dbReference type="RefSeq" id="WP_104480629.1">
    <property type="nucleotide sequence ID" value="NZ_CP154825.1"/>
</dbReference>
<keyword evidence="2" id="KW-0472">Membrane</keyword>
<organism evidence="3 4">
    <name type="scientific">Actinokineospora auranticolor</name>
    <dbReference type="NCBI Taxonomy" id="155976"/>
    <lineage>
        <taxon>Bacteria</taxon>
        <taxon>Bacillati</taxon>
        <taxon>Actinomycetota</taxon>
        <taxon>Actinomycetes</taxon>
        <taxon>Pseudonocardiales</taxon>
        <taxon>Pseudonocardiaceae</taxon>
        <taxon>Actinokineospora</taxon>
    </lineage>
</organism>
<reference evidence="3 4" key="1">
    <citation type="submission" date="2018-02" db="EMBL/GenBank/DDBJ databases">
        <title>Genomic Encyclopedia of Archaeal and Bacterial Type Strains, Phase II (KMG-II): from individual species to whole genera.</title>
        <authorList>
            <person name="Goeker M."/>
        </authorList>
    </citation>
    <scope>NUCLEOTIDE SEQUENCE [LARGE SCALE GENOMIC DNA]</scope>
    <source>
        <strain evidence="3 4">YU 961-1</strain>
    </source>
</reference>
<sequence length="202" mass="21577">MTDRDLVEARLRSLQDGVARMDAEQAKTARRLRGTLLVTALSGVLLALTCGSWRENSRDVRFTLWSMVDSIGFEALPVLVLVVVTAFGSILLAASPARATGLRRVVGASAWRRGADPVPELRLGGHGGSALGFGGEHVALDAGQVEGDRELAPDADDGLQAMTGWCQRYHRSGSQRDRHARGASLAFSPSPRNRVAPHVDTG</sequence>
<feature type="compositionally biased region" description="Basic residues" evidence="1">
    <location>
        <begin position="170"/>
        <end position="181"/>
    </location>
</feature>
<accession>A0A2S6GLV7</accession>
<gene>
    <name evidence="3" type="ORF">CLV40_111117</name>
</gene>
<feature type="region of interest" description="Disordered" evidence="1">
    <location>
        <begin position="170"/>
        <end position="202"/>
    </location>
</feature>
<dbReference type="AlphaFoldDB" id="A0A2S6GLV7"/>
<evidence type="ECO:0000256" key="2">
    <source>
        <dbReference type="SAM" id="Phobius"/>
    </source>
</evidence>
<evidence type="ECO:0000313" key="3">
    <source>
        <dbReference type="EMBL" id="PPK66153.1"/>
    </source>
</evidence>
<feature type="transmembrane region" description="Helical" evidence="2">
    <location>
        <begin position="35"/>
        <end position="54"/>
    </location>
</feature>
<keyword evidence="4" id="KW-1185">Reference proteome</keyword>
<dbReference type="Proteomes" id="UP000239203">
    <property type="component" value="Unassembled WGS sequence"/>
</dbReference>
<proteinExistence type="predicted"/>
<evidence type="ECO:0000313" key="4">
    <source>
        <dbReference type="Proteomes" id="UP000239203"/>
    </source>
</evidence>
<evidence type="ECO:0000256" key="1">
    <source>
        <dbReference type="SAM" id="MobiDB-lite"/>
    </source>
</evidence>